<accession>A0A4Y9IU59</accession>
<evidence type="ECO:0008006" key="3">
    <source>
        <dbReference type="Google" id="ProtNLM"/>
    </source>
</evidence>
<dbReference type="RefSeq" id="WP_135104190.1">
    <property type="nucleotide sequence ID" value="NZ_JADGKW010000001.1"/>
</dbReference>
<evidence type="ECO:0000313" key="2">
    <source>
        <dbReference type="Proteomes" id="UP000298285"/>
    </source>
</evidence>
<dbReference type="EMBL" id="SPPK01000001">
    <property type="protein sequence ID" value="TFU91175.1"/>
    <property type="molecule type" value="Genomic_DNA"/>
</dbReference>
<dbReference type="AlphaFoldDB" id="A0A4Y9IU59"/>
<dbReference type="PROSITE" id="PS51257">
    <property type="entry name" value="PROKAR_LIPOPROTEIN"/>
    <property type="match status" value="1"/>
</dbReference>
<comment type="caution">
    <text evidence="1">The sequence shown here is derived from an EMBL/GenBank/DDBJ whole genome shotgun (WGS) entry which is preliminary data.</text>
</comment>
<proteinExistence type="predicted"/>
<reference evidence="1 2" key="1">
    <citation type="submission" date="2019-03" db="EMBL/GenBank/DDBJ databases">
        <title>Diversity of the mouse oral microbiome.</title>
        <authorList>
            <person name="Joseph S."/>
            <person name="Aduse-Opoku J."/>
            <person name="Curtis M."/>
            <person name="Wade W."/>
            <person name="Hashim A."/>
        </authorList>
    </citation>
    <scope>NUCLEOTIDE SEQUENCE [LARGE SCALE GENOMIC DNA]</scope>
    <source>
        <strain evidence="1 2">P11</strain>
    </source>
</reference>
<dbReference type="Proteomes" id="UP000298285">
    <property type="component" value="Unassembled WGS sequence"/>
</dbReference>
<sequence length="149" mass="17176">MKKIIYLLLLLIPLFLGCKDKPEKIEHEYLVDMVTEIGVAPQYKWLVILPGLGCHGCIVEAELFMKNHVDDSRILFVLTNISSLKILEQKIELKLSDYSNVYIDKEKIYQMPTGNTIYPCIIELENGNIIRHSFQSPNTAAFHELKKKL</sequence>
<organism evidence="1 2">
    <name type="scientific">Dysgonomonas mossii</name>
    <dbReference type="NCBI Taxonomy" id="163665"/>
    <lineage>
        <taxon>Bacteria</taxon>
        <taxon>Pseudomonadati</taxon>
        <taxon>Bacteroidota</taxon>
        <taxon>Bacteroidia</taxon>
        <taxon>Bacteroidales</taxon>
        <taxon>Dysgonomonadaceae</taxon>
        <taxon>Dysgonomonas</taxon>
    </lineage>
</organism>
<evidence type="ECO:0000313" key="1">
    <source>
        <dbReference type="EMBL" id="TFU91175.1"/>
    </source>
</evidence>
<gene>
    <name evidence="1" type="ORF">E4T88_04105</name>
</gene>
<name>A0A4Y9IU59_9BACT</name>
<dbReference type="OrthoDB" id="826030at2"/>
<protein>
    <recommendedName>
        <fullName evidence="3">Thioredoxin family protein</fullName>
    </recommendedName>
</protein>